<feature type="compositionally biased region" description="Polar residues" evidence="1">
    <location>
        <begin position="1"/>
        <end position="12"/>
    </location>
</feature>
<feature type="region of interest" description="Disordered" evidence="1">
    <location>
        <begin position="1"/>
        <end position="41"/>
    </location>
</feature>
<protein>
    <submittedName>
        <fullName evidence="2">Uncharacterized protein</fullName>
    </submittedName>
</protein>
<proteinExistence type="predicted"/>
<dbReference type="Proteomes" id="UP001487740">
    <property type="component" value="Unassembled WGS sequence"/>
</dbReference>
<gene>
    <name evidence="2" type="ORF">O3P69_012093</name>
</gene>
<reference evidence="2 3" key="1">
    <citation type="submission" date="2023-03" db="EMBL/GenBank/DDBJ databases">
        <title>High-quality genome of Scylla paramamosain provides insights in environmental adaptation.</title>
        <authorList>
            <person name="Zhang L."/>
        </authorList>
    </citation>
    <scope>NUCLEOTIDE SEQUENCE [LARGE SCALE GENOMIC DNA]</scope>
    <source>
        <strain evidence="2">LZ_2023a</strain>
        <tissue evidence="2">Muscle</tissue>
    </source>
</reference>
<keyword evidence="3" id="KW-1185">Reference proteome</keyword>
<evidence type="ECO:0000256" key="1">
    <source>
        <dbReference type="SAM" id="MobiDB-lite"/>
    </source>
</evidence>
<dbReference type="AlphaFoldDB" id="A0AAW0TCI3"/>
<dbReference type="EMBL" id="JARAKH010000033">
    <property type="protein sequence ID" value="KAK8385061.1"/>
    <property type="molecule type" value="Genomic_DNA"/>
</dbReference>
<name>A0AAW0TCI3_SCYPA</name>
<sequence length="85" mass="9529">MLTNTASCTSETASREDNHPSRRFTWGAEDTRTENTNASQPETQLLHKRCFSCKQNNLMISEASLCESVSLRLPDGSLSSVYWLS</sequence>
<accession>A0AAW0TCI3</accession>
<evidence type="ECO:0000313" key="2">
    <source>
        <dbReference type="EMBL" id="KAK8385061.1"/>
    </source>
</evidence>
<organism evidence="2 3">
    <name type="scientific">Scylla paramamosain</name>
    <name type="common">Mud crab</name>
    <dbReference type="NCBI Taxonomy" id="85552"/>
    <lineage>
        <taxon>Eukaryota</taxon>
        <taxon>Metazoa</taxon>
        <taxon>Ecdysozoa</taxon>
        <taxon>Arthropoda</taxon>
        <taxon>Crustacea</taxon>
        <taxon>Multicrustacea</taxon>
        <taxon>Malacostraca</taxon>
        <taxon>Eumalacostraca</taxon>
        <taxon>Eucarida</taxon>
        <taxon>Decapoda</taxon>
        <taxon>Pleocyemata</taxon>
        <taxon>Brachyura</taxon>
        <taxon>Eubrachyura</taxon>
        <taxon>Portunoidea</taxon>
        <taxon>Portunidae</taxon>
        <taxon>Portuninae</taxon>
        <taxon>Scylla</taxon>
    </lineage>
</organism>
<evidence type="ECO:0000313" key="3">
    <source>
        <dbReference type="Proteomes" id="UP001487740"/>
    </source>
</evidence>
<comment type="caution">
    <text evidence="2">The sequence shown here is derived from an EMBL/GenBank/DDBJ whole genome shotgun (WGS) entry which is preliminary data.</text>
</comment>